<name>A0ABT1HLT5_STRSD</name>
<dbReference type="EMBL" id="JAMTCP010000001">
    <property type="protein sequence ID" value="MCP2256449.1"/>
    <property type="molecule type" value="Genomic_DNA"/>
</dbReference>
<dbReference type="SUPFAM" id="SSF117074">
    <property type="entry name" value="Hypothetical protein PA1324"/>
    <property type="match status" value="1"/>
</dbReference>
<accession>A0ABT1HLT5</accession>
<keyword evidence="3" id="KW-1185">Reference proteome</keyword>
<reference evidence="2 3" key="1">
    <citation type="submission" date="2022-06" db="EMBL/GenBank/DDBJ databases">
        <title>Genomic Encyclopedia of Archaeal and Bacterial Type Strains, Phase II (KMG-II): from individual species to whole genera.</title>
        <authorList>
            <person name="Goeker M."/>
        </authorList>
    </citation>
    <scope>NUCLEOTIDE SEQUENCE [LARGE SCALE GENOMIC DNA]</scope>
    <source>
        <strain evidence="2 3">DSM 40477</strain>
    </source>
</reference>
<feature type="compositionally biased region" description="Basic residues" evidence="1">
    <location>
        <begin position="176"/>
        <end position="205"/>
    </location>
</feature>
<organism evidence="2 3">
    <name type="scientific">Streptoalloteichus tenebrarius (strain ATCC 17920 / DSM 40477 / JCM 4838 / CBS 697.72 / NBRC 16177 / NCIMB 11028 / NRRL B-12390 / A12253. 1 / ISP 5477)</name>
    <name type="common">Streptomyces tenebrarius</name>
    <dbReference type="NCBI Taxonomy" id="1933"/>
    <lineage>
        <taxon>Bacteria</taxon>
        <taxon>Bacillati</taxon>
        <taxon>Actinomycetota</taxon>
        <taxon>Actinomycetes</taxon>
        <taxon>Pseudonocardiales</taxon>
        <taxon>Pseudonocardiaceae</taxon>
        <taxon>Streptoalloteichus</taxon>
    </lineage>
</organism>
<evidence type="ECO:0008006" key="4">
    <source>
        <dbReference type="Google" id="ProtNLM"/>
    </source>
</evidence>
<sequence length="222" mass="24648">MREIPAARWRDLRPDGAGIALEPGQERSVEFRVPVSELDSEIPAFFFPVTFVAEQDDANPKDNRGYDFVRVPRSGLLRGTVFHDANGNGKADPGEGVSGVTVRWFDAEKGGADLATAKTNGNGEFDTWPKLNGHPTLCHTLALVDDEKWTPSPDQASGVRACVHWTPTTPSTRCSRSCRRTPRRAHRRRTRRGRPRPLLIRRRTPAARPPVRTVARHGCDPG</sequence>
<evidence type="ECO:0000313" key="2">
    <source>
        <dbReference type="EMBL" id="MCP2256449.1"/>
    </source>
</evidence>
<dbReference type="InterPro" id="IPR013783">
    <property type="entry name" value="Ig-like_fold"/>
</dbReference>
<dbReference type="Proteomes" id="UP001205311">
    <property type="component" value="Unassembled WGS sequence"/>
</dbReference>
<comment type="caution">
    <text evidence="2">The sequence shown here is derived from an EMBL/GenBank/DDBJ whole genome shotgun (WGS) entry which is preliminary data.</text>
</comment>
<gene>
    <name evidence="2" type="ORF">LX15_000132</name>
</gene>
<evidence type="ECO:0000256" key="1">
    <source>
        <dbReference type="SAM" id="MobiDB-lite"/>
    </source>
</evidence>
<feature type="region of interest" description="Disordered" evidence="1">
    <location>
        <begin position="174"/>
        <end position="222"/>
    </location>
</feature>
<dbReference type="Gene3D" id="2.60.40.10">
    <property type="entry name" value="Immunoglobulins"/>
    <property type="match status" value="1"/>
</dbReference>
<protein>
    <recommendedName>
        <fullName evidence="4">SD-repeat containing protein B domain-containing protein</fullName>
    </recommendedName>
</protein>
<proteinExistence type="predicted"/>
<evidence type="ECO:0000313" key="3">
    <source>
        <dbReference type="Proteomes" id="UP001205311"/>
    </source>
</evidence>
<dbReference type="RefSeq" id="WP_253667448.1">
    <property type="nucleotide sequence ID" value="NZ_JAMTCP010000001.1"/>
</dbReference>